<comment type="caution">
    <text evidence="3">The sequence shown here is derived from an EMBL/GenBank/DDBJ whole genome shotgun (WGS) entry which is preliminary data.</text>
</comment>
<accession>A0AAV5VP03</accession>
<feature type="region of interest" description="Disordered" evidence="1">
    <location>
        <begin position="54"/>
        <end position="80"/>
    </location>
</feature>
<dbReference type="InterPro" id="IPR003677">
    <property type="entry name" value="ANIS5_cation-bd"/>
</dbReference>
<reference evidence="3" key="1">
    <citation type="submission" date="2023-10" db="EMBL/GenBank/DDBJ databases">
        <title>Genome assembly of Pristionchus species.</title>
        <authorList>
            <person name="Yoshida K."/>
            <person name="Sommer R.J."/>
        </authorList>
    </citation>
    <scope>NUCLEOTIDE SEQUENCE</scope>
    <source>
        <strain evidence="3">RS5133</strain>
    </source>
</reference>
<name>A0AAV5VP03_9BILA</name>
<dbReference type="EMBL" id="BTSY01000003">
    <property type="protein sequence ID" value="GMT21168.1"/>
    <property type="molecule type" value="Genomic_DNA"/>
</dbReference>
<protein>
    <recommendedName>
        <fullName evidence="2">SXP/RAL-2 family protein Ani s 5-like cation-binding domain-containing protein</fullName>
    </recommendedName>
</protein>
<proteinExistence type="predicted"/>
<gene>
    <name evidence="3" type="ORF">PFISCL1PPCAC_12465</name>
</gene>
<sequence length="80" mass="9078">YGVWRQPPFLQGMSAQATEEYRKIYENESMTKEQLTNAISAWAETNKVAPQVSAFNDEQNKKSKKENDEITAAVKELPAV</sequence>
<dbReference type="Pfam" id="PF02520">
    <property type="entry name" value="ANIS5_cation-bd"/>
    <property type="match status" value="1"/>
</dbReference>
<evidence type="ECO:0000313" key="4">
    <source>
        <dbReference type="Proteomes" id="UP001432322"/>
    </source>
</evidence>
<dbReference type="InterPro" id="IPR052823">
    <property type="entry name" value="SXP/RAL-2_related"/>
</dbReference>
<dbReference type="AlphaFoldDB" id="A0AAV5VP03"/>
<feature type="non-terminal residue" evidence="3">
    <location>
        <position position="1"/>
    </location>
</feature>
<dbReference type="Proteomes" id="UP001432322">
    <property type="component" value="Unassembled WGS sequence"/>
</dbReference>
<dbReference type="PANTHER" id="PTHR21593">
    <property type="entry name" value="PRION-LIKE- Q/N-RICH -DOMAIN-BEARING PROTEIN PROTEIN"/>
    <property type="match status" value="1"/>
</dbReference>
<feature type="compositionally biased region" description="Basic and acidic residues" evidence="1">
    <location>
        <begin position="58"/>
        <end position="68"/>
    </location>
</feature>
<organism evidence="3 4">
    <name type="scientific">Pristionchus fissidentatus</name>
    <dbReference type="NCBI Taxonomy" id="1538716"/>
    <lineage>
        <taxon>Eukaryota</taxon>
        <taxon>Metazoa</taxon>
        <taxon>Ecdysozoa</taxon>
        <taxon>Nematoda</taxon>
        <taxon>Chromadorea</taxon>
        <taxon>Rhabditida</taxon>
        <taxon>Rhabditina</taxon>
        <taxon>Diplogasteromorpha</taxon>
        <taxon>Diplogasteroidea</taxon>
        <taxon>Neodiplogasteridae</taxon>
        <taxon>Pristionchus</taxon>
    </lineage>
</organism>
<feature type="non-terminal residue" evidence="3">
    <location>
        <position position="80"/>
    </location>
</feature>
<evidence type="ECO:0000256" key="1">
    <source>
        <dbReference type="SAM" id="MobiDB-lite"/>
    </source>
</evidence>
<evidence type="ECO:0000313" key="3">
    <source>
        <dbReference type="EMBL" id="GMT21168.1"/>
    </source>
</evidence>
<evidence type="ECO:0000259" key="2">
    <source>
        <dbReference type="Pfam" id="PF02520"/>
    </source>
</evidence>
<keyword evidence="4" id="KW-1185">Reference proteome</keyword>
<dbReference type="PANTHER" id="PTHR21593:SF36">
    <property type="entry name" value="DUF148 DOMAIN-CONTAINING PROTEIN-RELATED"/>
    <property type="match status" value="1"/>
</dbReference>
<feature type="domain" description="SXP/RAL-2 family protein Ani s 5-like cation-binding" evidence="2">
    <location>
        <begin position="17"/>
        <end position="80"/>
    </location>
</feature>